<proteinExistence type="predicted"/>
<dbReference type="STRING" id="1921510.BSL82_06575"/>
<feature type="transmembrane region" description="Helical" evidence="1">
    <location>
        <begin position="156"/>
        <end position="184"/>
    </location>
</feature>
<evidence type="ECO:0000313" key="2">
    <source>
        <dbReference type="EMBL" id="API59016.1"/>
    </source>
</evidence>
<keyword evidence="1" id="KW-0472">Membrane</keyword>
<feature type="transmembrane region" description="Helical" evidence="1">
    <location>
        <begin position="115"/>
        <end position="144"/>
    </location>
</feature>
<evidence type="ECO:0008006" key="4">
    <source>
        <dbReference type="Google" id="ProtNLM"/>
    </source>
</evidence>
<feature type="transmembrane region" description="Helical" evidence="1">
    <location>
        <begin position="71"/>
        <end position="94"/>
    </location>
</feature>
<feature type="transmembrane region" description="Helical" evidence="1">
    <location>
        <begin position="37"/>
        <end position="59"/>
    </location>
</feature>
<name>A0A1L3ZTP7_9SPHN</name>
<evidence type="ECO:0000256" key="1">
    <source>
        <dbReference type="SAM" id="Phobius"/>
    </source>
</evidence>
<dbReference type="AlphaFoldDB" id="A0A1L3ZTP7"/>
<evidence type="ECO:0000313" key="3">
    <source>
        <dbReference type="Proteomes" id="UP000182063"/>
    </source>
</evidence>
<organism evidence="2 3">
    <name type="scientific">Tardibacter chloracetimidivorans</name>
    <dbReference type="NCBI Taxonomy" id="1921510"/>
    <lineage>
        <taxon>Bacteria</taxon>
        <taxon>Pseudomonadati</taxon>
        <taxon>Pseudomonadota</taxon>
        <taxon>Alphaproteobacteria</taxon>
        <taxon>Sphingomonadales</taxon>
        <taxon>Sphingomonadaceae</taxon>
        <taxon>Tardibacter</taxon>
    </lineage>
</organism>
<dbReference type="Proteomes" id="UP000182063">
    <property type="component" value="Chromosome"/>
</dbReference>
<keyword evidence="3" id="KW-1185">Reference proteome</keyword>
<gene>
    <name evidence="2" type="ORF">BSL82_06575</name>
</gene>
<keyword evidence="1" id="KW-1133">Transmembrane helix</keyword>
<feature type="transmembrane region" description="Helical" evidence="1">
    <location>
        <begin position="205"/>
        <end position="225"/>
    </location>
</feature>
<accession>A0A1L3ZTP7</accession>
<feature type="transmembrane region" description="Helical" evidence="1">
    <location>
        <begin position="245"/>
        <end position="273"/>
    </location>
</feature>
<sequence>MPDIPTTADAKDDRRMTQRLRPSALWDRTAACLRENLTVLLPVGGVFFFLPSVIMARLMPAGPVGSLDLGILLPIGVMLLFQTIGQLTVLLMVLDPHKPTVREALNGAMRALAPAIGVQFAILSVVCAFLIVGQLIAMLFAGGAAQAGDTAAMTRLAVIGMVIAGPAILYALARLAVVFPALLLERLTPLEALRRAFRLTSGSAVPILALILVATFLYLFLQLALGTAVGGVFMLLGRLIGVESLGLLFTLVLTAALGTVANLVITVALGFAYRELART</sequence>
<dbReference type="KEGG" id="sphj:BSL82_06575"/>
<dbReference type="EMBL" id="CP018221">
    <property type="protein sequence ID" value="API59016.1"/>
    <property type="molecule type" value="Genomic_DNA"/>
</dbReference>
<protein>
    <recommendedName>
        <fullName evidence="4">Glycerophosphoryl diester phosphodiesterase membrane domain-containing protein</fullName>
    </recommendedName>
</protein>
<reference evidence="3" key="1">
    <citation type="submission" date="2016-11" db="EMBL/GenBank/DDBJ databases">
        <title>Complete Genome Sequence of alachlor-degrading Sphingomonas sp. strain JJ-A5.</title>
        <authorList>
            <person name="Lee H."/>
            <person name="Ka J.-O."/>
        </authorList>
    </citation>
    <scope>NUCLEOTIDE SEQUENCE [LARGE SCALE GENOMIC DNA]</scope>
    <source>
        <strain evidence="3">JJ-A5</strain>
    </source>
</reference>
<keyword evidence="1" id="KW-0812">Transmembrane</keyword>